<sequence length="75" mass="8232">MLDSAASPVSWASRLPWELQPRPTNGDAPAVSPEPFRRNLLTEGYPSEPTATYTPEQARLLGATCAVPEIHRCQQ</sequence>
<name>A0ACB7SCB0_HYAAI</name>
<dbReference type="Proteomes" id="UP000821845">
    <property type="component" value="Chromosome 4"/>
</dbReference>
<accession>A0ACB7SCB0</accession>
<reference evidence="1" key="1">
    <citation type="submission" date="2020-05" db="EMBL/GenBank/DDBJ databases">
        <title>Large-scale comparative analyses of tick genomes elucidate their genetic diversity and vector capacities.</title>
        <authorList>
            <person name="Jia N."/>
            <person name="Wang J."/>
            <person name="Shi W."/>
            <person name="Du L."/>
            <person name="Sun Y."/>
            <person name="Zhan W."/>
            <person name="Jiang J."/>
            <person name="Wang Q."/>
            <person name="Zhang B."/>
            <person name="Ji P."/>
            <person name="Sakyi L.B."/>
            <person name="Cui X."/>
            <person name="Yuan T."/>
            <person name="Jiang B."/>
            <person name="Yang W."/>
            <person name="Lam T.T.-Y."/>
            <person name="Chang Q."/>
            <person name="Ding S."/>
            <person name="Wang X."/>
            <person name="Zhu J."/>
            <person name="Ruan X."/>
            <person name="Zhao L."/>
            <person name="Wei J."/>
            <person name="Que T."/>
            <person name="Du C."/>
            <person name="Cheng J."/>
            <person name="Dai P."/>
            <person name="Han X."/>
            <person name="Huang E."/>
            <person name="Gao Y."/>
            <person name="Liu J."/>
            <person name="Shao H."/>
            <person name="Ye R."/>
            <person name="Li L."/>
            <person name="Wei W."/>
            <person name="Wang X."/>
            <person name="Wang C."/>
            <person name="Yang T."/>
            <person name="Huo Q."/>
            <person name="Li W."/>
            <person name="Guo W."/>
            <person name="Chen H."/>
            <person name="Zhou L."/>
            <person name="Ni X."/>
            <person name="Tian J."/>
            <person name="Zhou Y."/>
            <person name="Sheng Y."/>
            <person name="Liu T."/>
            <person name="Pan Y."/>
            <person name="Xia L."/>
            <person name="Li J."/>
            <person name="Zhao F."/>
            <person name="Cao W."/>
        </authorList>
    </citation>
    <scope>NUCLEOTIDE SEQUENCE</scope>
    <source>
        <strain evidence="1">Hyas-2018</strain>
    </source>
</reference>
<protein>
    <submittedName>
        <fullName evidence="1">Uncharacterized protein</fullName>
    </submittedName>
</protein>
<comment type="caution">
    <text evidence="1">The sequence shown here is derived from an EMBL/GenBank/DDBJ whole genome shotgun (WGS) entry which is preliminary data.</text>
</comment>
<organism evidence="1 2">
    <name type="scientific">Hyalomma asiaticum</name>
    <name type="common">Tick</name>
    <dbReference type="NCBI Taxonomy" id="266040"/>
    <lineage>
        <taxon>Eukaryota</taxon>
        <taxon>Metazoa</taxon>
        <taxon>Ecdysozoa</taxon>
        <taxon>Arthropoda</taxon>
        <taxon>Chelicerata</taxon>
        <taxon>Arachnida</taxon>
        <taxon>Acari</taxon>
        <taxon>Parasitiformes</taxon>
        <taxon>Ixodida</taxon>
        <taxon>Ixodoidea</taxon>
        <taxon>Ixodidae</taxon>
        <taxon>Hyalomminae</taxon>
        <taxon>Hyalomma</taxon>
    </lineage>
</organism>
<keyword evidence="2" id="KW-1185">Reference proteome</keyword>
<gene>
    <name evidence="1" type="ORF">HPB50_003704</name>
</gene>
<evidence type="ECO:0000313" key="2">
    <source>
        <dbReference type="Proteomes" id="UP000821845"/>
    </source>
</evidence>
<evidence type="ECO:0000313" key="1">
    <source>
        <dbReference type="EMBL" id="KAH6932210.1"/>
    </source>
</evidence>
<dbReference type="EMBL" id="CM023484">
    <property type="protein sequence ID" value="KAH6932210.1"/>
    <property type="molecule type" value="Genomic_DNA"/>
</dbReference>
<proteinExistence type="predicted"/>